<dbReference type="OrthoDB" id="655030at2759"/>
<evidence type="ECO:0000256" key="3">
    <source>
        <dbReference type="ARBA" id="ARBA00023002"/>
    </source>
</evidence>
<evidence type="ECO:0000256" key="1">
    <source>
        <dbReference type="ARBA" id="ARBA00022630"/>
    </source>
</evidence>
<evidence type="ECO:0000259" key="4">
    <source>
        <dbReference type="Pfam" id="PF01494"/>
    </source>
</evidence>
<dbReference type="PANTHER" id="PTHR46865:SF2">
    <property type="entry name" value="MONOOXYGENASE"/>
    <property type="match status" value="1"/>
</dbReference>
<dbReference type="PANTHER" id="PTHR46865">
    <property type="entry name" value="OXIDOREDUCTASE-RELATED"/>
    <property type="match status" value="1"/>
</dbReference>
<dbReference type="AlphaFoldDB" id="A0A6A6A139"/>
<evidence type="ECO:0000313" key="6">
    <source>
        <dbReference type="Proteomes" id="UP000799771"/>
    </source>
</evidence>
<dbReference type="Pfam" id="PF01494">
    <property type="entry name" value="FAD_binding_3"/>
    <property type="match status" value="1"/>
</dbReference>
<accession>A0A6A6A139</accession>
<keyword evidence="3" id="KW-0560">Oxidoreductase</keyword>
<evidence type="ECO:0000256" key="2">
    <source>
        <dbReference type="ARBA" id="ARBA00022827"/>
    </source>
</evidence>
<keyword evidence="6" id="KW-1185">Reference proteome</keyword>
<dbReference type="Gene3D" id="3.50.50.60">
    <property type="entry name" value="FAD/NAD(P)-binding domain"/>
    <property type="match status" value="1"/>
</dbReference>
<keyword evidence="2" id="KW-0274">FAD</keyword>
<dbReference type="Gene3D" id="3.30.9.10">
    <property type="entry name" value="D-Amino Acid Oxidase, subunit A, domain 2"/>
    <property type="match status" value="1"/>
</dbReference>
<dbReference type="InterPro" id="IPR051704">
    <property type="entry name" value="FAD_aromatic-hydroxylase"/>
</dbReference>
<dbReference type="RefSeq" id="XP_033520114.1">
    <property type="nucleotide sequence ID" value="XM_033668847.1"/>
</dbReference>
<keyword evidence="1" id="KW-0285">Flavoprotein</keyword>
<dbReference type="EMBL" id="ML977515">
    <property type="protein sequence ID" value="KAF2125722.1"/>
    <property type="molecule type" value="Genomic_DNA"/>
</dbReference>
<feature type="domain" description="FAD-binding" evidence="4">
    <location>
        <begin position="4"/>
        <end position="353"/>
    </location>
</feature>
<reference evidence="5" key="1">
    <citation type="journal article" date="2020" name="Stud. Mycol.">
        <title>101 Dothideomycetes genomes: a test case for predicting lifestyles and emergence of pathogens.</title>
        <authorList>
            <person name="Haridas S."/>
            <person name="Albert R."/>
            <person name="Binder M."/>
            <person name="Bloem J."/>
            <person name="Labutti K."/>
            <person name="Salamov A."/>
            <person name="Andreopoulos B."/>
            <person name="Baker S."/>
            <person name="Barry K."/>
            <person name="Bills G."/>
            <person name="Bluhm B."/>
            <person name="Cannon C."/>
            <person name="Castanera R."/>
            <person name="Culley D."/>
            <person name="Daum C."/>
            <person name="Ezra D."/>
            <person name="Gonzalez J."/>
            <person name="Henrissat B."/>
            <person name="Kuo A."/>
            <person name="Liang C."/>
            <person name="Lipzen A."/>
            <person name="Lutzoni F."/>
            <person name="Magnuson J."/>
            <person name="Mondo S."/>
            <person name="Nolan M."/>
            <person name="Ohm R."/>
            <person name="Pangilinan J."/>
            <person name="Park H.-J."/>
            <person name="Ramirez L."/>
            <person name="Alfaro M."/>
            <person name="Sun H."/>
            <person name="Tritt A."/>
            <person name="Yoshinaga Y."/>
            <person name="Zwiers L.-H."/>
            <person name="Turgeon B."/>
            <person name="Goodwin S."/>
            <person name="Spatafora J."/>
            <person name="Crous P."/>
            <person name="Grigoriev I."/>
        </authorList>
    </citation>
    <scope>NUCLEOTIDE SEQUENCE</scope>
    <source>
        <strain evidence="5">CBS 119687</strain>
    </source>
</reference>
<dbReference type="GO" id="GO:0071949">
    <property type="term" value="F:FAD binding"/>
    <property type="evidence" value="ECO:0007669"/>
    <property type="project" value="InterPro"/>
</dbReference>
<dbReference type="Proteomes" id="UP000799771">
    <property type="component" value="Unassembled WGS sequence"/>
</dbReference>
<evidence type="ECO:0000313" key="5">
    <source>
        <dbReference type="EMBL" id="KAF2125722.1"/>
    </source>
</evidence>
<dbReference type="GeneID" id="54409279"/>
<dbReference type="GO" id="GO:0016491">
    <property type="term" value="F:oxidoreductase activity"/>
    <property type="evidence" value="ECO:0007669"/>
    <property type="project" value="UniProtKB-KW"/>
</dbReference>
<name>A0A6A6A139_9PLEO</name>
<organism evidence="5 6">
    <name type="scientific">Dothidotthia symphoricarpi CBS 119687</name>
    <dbReference type="NCBI Taxonomy" id="1392245"/>
    <lineage>
        <taxon>Eukaryota</taxon>
        <taxon>Fungi</taxon>
        <taxon>Dikarya</taxon>
        <taxon>Ascomycota</taxon>
        <taxon>Pezizomycotina</taxon>
        <taxon>Dothideomycetes</taxon>
        <taxon>Pleosporomycetidae</taxon>
        <taxon>Pleosporales</taxon>
        <taxon>Dothidotthiaceae</taxon>
        <taxon>Dothidotthia</taxon>
    </lineage>
</organism>
<proteinExistence type="predicted"/>
<sequence length="419" mass="46576">MPLRVLISGAGIAGPVLAWHLSKIGARVTIVEKTRSPLPHGQNIDISGSAITVVKKMELLEEVRRCNTTEKGTQLIDPQGRPFACFPVKEGAIASATSEFEILRGDLAAILYEASKDLPGVDYKFWTTVDKVISNDDDCVRVKLSNGEEQEFDLVVAADGQWSKVRKQCFTPEDVTVVDKGAYAAYFTVPRLPSDNDLWNIYIALRSRIIGIRPDPHGTSRVIFTLMPCNDRQKQEWQEASRGDRKTQEELMRREFADAGWQAHRFLDAMGQAPDFYFQAIQQIKMSKWSNSRVVCLGDAAFAPTPFTGMGTSLAIIGAHILAGELSKLDDGEHVSKALEAYENTLRPFVEEIQQIPAFIPGILHPGTAWKRWLIQSLISTMSRVVALATAIPWVSQRFAVSAEANDDGFKLPPFPRFD</sequence>
<gene>
    <name evidence="5" type="ORF">P153DRAFT_369726</name>
</gene>
<dbReference type="InterPro" id="IPR002938">
    <property type="entry name" value="FAD-bd"/>
</dbReference>
<dbReference type="InterPro" id="IPR036188">
    <property type="entry name" value="FAD/NAD-bd_sf"/>
</dbReference>
<dbReference type="SUPFAM" id="SSF51905">
    <property type="entry name" value="FAD/NAD(P)-binding domain"/>
    <property type="match status" value="1"/>
</dbReference>
<dbReference type="PRINTS" id="PR00420">
    <property type="entry name" value="RNGMNOXGNASE"/>
</dbReference>
<protein>
    <submittedName>
        <fullName evidence="5">FAD/NAD(P)-binding domain-containing protein</fullName>
    </submittedName>
</protein>